<reference evidence="1 2" key="1">
    <citation type="submission" date="2015-09" db="EMBL/GenBank/DDBJ databases">
        <authorList>
            <consortium name="Pathogen Informatics"/>
        </authorList>
    </citation>
    <scope>NUCLEOTIDE SEQUENCE [LARGE SCALE GENOMIC DNA]</scope>
    <source>
        <strain evidence="1 2">2789STDY5834939</strain>
    </source>
</reference>
<name>A0A174S4G5_9FIRM</name>
<accession>A0A174S4G5</accession>
<dbReference type="RefSeq" id="WP_055245468.1">
    <property type="nucleotide sequence ID" value="NZ_CABIWA010000018.1"/>
</dbReference>
<protein>
    <submittedName>
        <fullName evidence="1">Uncharacterized protein</fullName>
    </submittedName>
</protein>
<organism evidence="1 2">
    <name type="scientific">Anaerotruncus colihominis</name>
    <dbReference type="NCBI Taxonomy" id="169435"/>
    <lineage>
        <taxon>Bacteria</taxon>
        <taxon>Bacillati</taxon>
        <taxon>Bacillota</taxon>
        <taxon>Clostridia</taxon>
        <taxon>Eubacteriales</taxon>
        <taxon>Oscillospiraceae</taxon>
        <taxon>Anaerotruncus</taxon>
    </lineage>
</organism>
<dbReference type="AlphaFoldDB" id="A0A174S4G5"/>
<evidence type="ECO:0000313" key="1">
    <source>
        <dbReference type="EMBL" id="CUP91406.1"/>
    </source>
</evidence>
<dbReference type="Proteomes" id="UP000095765">
    <property type="component" value="Unassembled WGS sequence"/>
</dbReference>
<gene>
    <name evidence="1" type="ORF">ERS852551_02369</name>
</gene>
<proteinExistence type="predicted"/>
<sequence>MNLKHNCPVCGTSLGAETGGPAGNLLQSETVHQKADAGAGVSAAPQAEPGIHQNPDAQKLVKESARYLEEEKIFELDMAGQEEFIRQKITADERGCING</sequence>
<evidence type="ECO:0000313" key="2">
    <source>
        <dbReference type="Proteomes" id="UP000095765"/>
    </source>
</evidence>
<dbReference type="EMBL" id="CZBE01000016">
    <property type="protein sequence ID" value="CUP91406.1"/>
    <property type="molecule type" value="Genomic_DNA"/>
</dbReference>